<keyword evidence="4 7" id="KW-1133">Transmembrane helix</keyword>
<comment type="subcellular location">
    <subcellularLocation>
        <location evidence="1">Membrane</location>
        <topology evidence="1">Multi-pass membrane protein</topology>
    </subcellularLocation>
</comment>
<dbReference type="KEGG" id="bbel:109474327"/>
<dbReference type="PANTHER" id="PTHR23320:SF165">
    <property type="entry name" value="MARVEL DOMAIN-CONTAINING PROTEIN"/>
    <property type="match status" value="1"/>
</dbReference>
<dbReference type="PROSITE" id="PS51257">
    <property type="entry name" value="PROKAR_LIPOPROTEIN"/>
    <property type="match status" value="1"/>
</dbReference>
<dbReference type="GeneID" id="109474327"/>
<proteinExistence type="inferred from homology"/>
<keyword evidence="3 7" id="KW-0812">Transmembrane</keyword>
<dbReference type="PANTHER" id="PTHR23320">
    <property type="entry name" value="MEMBRANE-SPANNING 4-DOMAINS SUBFAMILY A MS4A -RELATED"/>
    <property type="match status" value="1"/>
</dbReference>
<dbReference type="Proteomes" id="UP000515135">
    <property type="component" value="Unplaced"/>
</dbReference>
<feature type="transmembrane region" description="Helical" evidence="7">
    <location>
        <begin position="44"/>
        <end position="66"/>
    </location>
</feature>
<sequence>MACAYKPRVVRGLGWTLVVLGCLSVTLGVAADITFAGYRVDTPFHFLSAPVWTGLLVLTTGILGILSAKKPTNKCLVIAFLVVGVLVIVTCVLCIAFAALGIVVNRCLPVCHHFDWDAYNATRARYVSYPNPYNDPQIWDYQTFDCTPTAISLHAVNISLALLEIILGFVVSILSCCEMRRPVAQTVIYSAGPVPGGADGNIVVMQGTPGAQKPGAAGAPVQVFYPGQQAPPPYQVDPGAHEEKKGPLPADIV</sequence>
<dbReference type="GO" id="GO:0016020">
    <property type="term" value="C:membrane"/>
    <property type="evidence" value="ECO:0007669"/>
    <property type="project" value="UniProtKB-SubCell"/>
</dbReference>
<evidence type="ECO:0000256" key="3">
    <source>
        <dbReference type="ARBA" id="ARBA00022692"/>
    </source>
</evidence>
<evidence type="ECO:0000313" key="9">
    <source>
        <dbReference type="RefSeq" id="XP_019630174.1"/>
    </source>
</evidence>
<organism evidence="8 9">
    <name type="scientific">Branchiostoma belcheri</name>
    <name type="common">Amphioxus</name>
    <dbReference type="NCBI Taxonomy" id="7741"/>
    <lineage>
        <taxon>Eukaryota</taxon>
        <taxon>Metazoa</taxon>
        <taxon>Chordata</taxon>
        <taxon>Cephalochordata</taxon>
        <taxon>Leptocardii</taxon>
        <taxon>Amphioxiformes</taxon>
        <taxon>Branchiostomatidae</taxon>
        <taxon>Branchiostoma</taxon>
    </lineage>
</organism>
<gene>
    <name evidence="9" type="primary">LOC109474327</name>
</gene>
<evidence type="ECO:0000256" key="7">
    <source>
        <dbReference type="SAM" id="Phobius"/>
    </source>
</evidence>
<evidence type="ECO:0000256" key="1">
    <source>
        <dbReference type="ARBA" id="ARBA00004141"/>
    </source>
</evidence>
<keyword evidence="8" id="KW-1185">Reference proteome</keyword>
<reference evidence="9" key="1">
    <citation type="submission" date="2025-08" db="UniProtKB">
        <authorList>
            <consortium name="RefSeq"/>
        </authorList>
    </citation>
    <scope>IDENTIFICATION</scope>
    <source>
        <tissue evidence="9">Gonad</tissue>
    </source>
</reference>
<feature type="transmembrane region" description="Helical" evidence="7">
    <location>
        <begin position="151"/>
        <end position="174"/>
    </location>
</feature>
<dbReference type="OrthoDB" id="10007625at2759"/>
<dbReference type="InterPro" id="IPR007237">
    <property type="entry name" value="CD20-like"/>
</dbReference>
<evidence type="ECO:0000313" key="8">
    <source>
        <dbReference type="Proteomes" id="UP000515135"/>
    </source>
</evidence>
<evidence type="ECO:0000256" key="5">
    <source>
        <dbReference type="ARBA" id="ARBA00023136"/>
    </source>
</evidence>
<evidence type="ECO:0000256" key="2">
    <source>
        <dbReference type="ARBA" id="ARBA00009565"/>
    </source>
</evidence>
<dbReference type="Pfam" id="PF04103">
    <property type="entry name" value="CD20"/>
    <property type="match status" value="1"/>
</dbReference>
<accession>A0A6P4Z8F5</accession>
<protein>
    <submittedName>
        <fullName evidence="9">Uncharacterized protein LOC109474327</fullName>
    </submittedName>
</protein>
<dbReference type="RefSeq" id="XP_019630174.1">
    <property type="nucleotide sequence ID" value="XM_019774615.1"/>
</dbReference>
<name>A0A6P4Z8F5_BRABE</name>
<feature type="region of interest" description="Disordered" evidence="6">
    <location>
        <begin position="229"/>
        <end position="253"/>
    </location>
</feature>
<feature type="transmembrane region" description="Helical" evidence="7">
    <location>
        <begin position="12"/>
        <end position="38"/>
    </location>
</feature>
<feature type="transmembrane region" description="Helical" evidence="7">
    <location>
        <begin position="78"/>
        <end position="104"/>
    </location>
</feature>
<keyword evidence="5 7" id="KW-0472">Membrane</keyword>
<evidence type="ECO:0000256" key="6">
    <source>
        <dbReference type="SAM" id="MobiDB-lite"/>
    </source>
</evidence>
<dbReference type="AlphaFoldDB" id="A0A6P4Z8F5"/>
<evidence type="ECO:0000256" key="4">
    <source>
        <dbReference type="ARBA" id="ARBA00022989"/>
    </source>
</evidence>
<comment type="similarity">
    <text evidence="2">Belongs to the MS4A family.</text>
</comment>
<dbReference type="InterPro" id="IPR030417">
    <property type="entry name" value="MS4A"/>
</dbReference>